<dbReference type="Proteomes" id="UP000567922">
    <property type="component" value="Unassembled WGS sequence"/>
</dbReference>
<proteinExistence type="predicted"/>
<feature type="transmembrane region" description="Helical" evidence="1">
    <location>
        <begin position="39"/>
        <end position="58"/>
    </location>
</feature>
<keyword evidence="1" id="KW-0812">Transmembrane</keyword>
<organism evidence="2 3">
    <name type="scientific">Hoyosella altamirensis</name>
    <dbReference type="NCBI Taxonomy" id="616997"/>
    <lineage>
        <taxon>Bacteria</taxon>
        <taxon>Bacillati</taxon>
        <taxon>Actinomycetota</taxon>
        <taxon>Actinomycetes</taxon>
        <taxon>Mycobacteriales</taxon>
        <taxon>Hoyosellaceae</taxon>
        <taxon>Hoyosella</taxon>
    </lineage>
</organism>
<feature type="transmembrane region" description="Helical" evidence="1">
    <location>
        <begin position="12"/>
        <end position="33"/>
    </location>
</feature>
<evidence type="ECO:0000256" key="1">
    <source>
        <dbReference type="SAM" id="Phobius"/>
    </source>
</evidence>
<evidence type="ECO:0000313" key="2">
    <source>
        <dbReference type="EMBL" id="MBB3038372.1"/>
    </source>
</evidence>
<dbReference type="RefSeq" id="WP_064438553.1">
    <property type="nucleotide sequence ID" value="NZ_BDDI01000001.1"/>
</dbReference>
<keyword evidence="3" id="KW-1185">Reference proteome</keyword>
<gene>
    <name evidence="2" type="ORF">FHU29_002821</name>
</gene>
<dbReference type="AlphaFoldDB" id="A0A839RN31"/>
<keyword evidence="1" id="KW-1133">Transmembrane helix</keyword>
<dbReference type="EMBL" id="JACHWS010000002">
    <property type="protein sequence ID" value="MBB3038372.1"/>
    <property type="molecule type" value="Genomic_DNA"/>
</dbReference>
<comment type="caution">
    <text evidence="2">The sequence shown here is derived from an EMBL/GenBank/DDBJ whole genome shotgun (WGS) entry which is preliminary data.</text>
</comment>
<dbReference type="OrthoDB" id="9905349at2"/>
<keyword evidence="1" id="KW-0472">Membrane</keyword>
<protein>
    <submittedName>
        <fullName evidence="2">Mg2+/Co2+ transporter CorB</fullName>
    </submittedName>
</protein>
<accession>A0A839RN31</accession>
<sequence>MSDRSSRAPFGNIAFLLIGAAVIALALALVAAANSVTGGAVAGGVAAVVLFVAGALLWRKNAAVKADVLPDTHDRQTSSEGRGPLDA</sequence>
<evidence type="ECO:0000313" key="3">
    <source>
        <dbReference type="Proteomes" id="UP000567922"/>
    </source>
</evidence>
<name>A0A839RN31_9ACTN</name>
<reference evidence="2 3" key="1">
    <citation type="submission" date="2020-08" db="EMBL/GenBank/DDBJ databases">
        <title>Sequencing the genomes of 1000 actinobacteria strains.</title>
        <authorList>
            <person name="Klenk H.-P."/>
        </authorList>
    </citation>
    <scope>NUCLEOTIDE SEQUENCE [LARGE SCALE GENOMIC DNA]</scope>
    <source>
        <strain evidence="2 3">DSM 45258</strain>
    </source>
</reference>